<dbReference type="GO" id="GO:0003824">
    <property type="term" value="F:catalytic activity"/>
    <property type="evidence" value="ECO:0007669"/>
    <property type="project" value="InterPro"/>
</dbReference>
<dbReference type="PANTHER" id="PTHR46082">
    <property type="entry name" value="ATP/GTP-BINDING PROTEIN-RELATED"/>
    <property type="match status" value="1"/>
</dbReference>
<evidence type="ECO:0000313" key="3">
    <source>
        <dbReference type="Proteomes" id="UP000016929"/>
    </source>
</evidence>
<proteinExistence type="predicted"/>
<sequence length="139" mass="15096">DYGDYTVGWICALPTELAAAKAMLDEQHQALPARSKDNNIYVLGRVGDHNVVIVCLLSQTTGTAAAASVSQQKLATFGSIRFGLMVGIGAAHSPAGQPAFFSMDTIMSMVLDLFYILYVLTKSLSWRRFKICPKQMGPH</sequence>
<evidence type="ECO:0000256" key="1">
    <source>
        <dbReference type="SAM" id="Phobius"/>
    </source>
</evidence>
<name>N1SBL2_FUSC4</name>
<feature type="transmembrane region" description="Helical" evidence="1">
    <location>
        <begin position="99"/>
        <end position="120"/>
    </location>
</feature>
<dbReference type="STRING" id="1229665.N1SBL2"/>
<dbReference type="Proteomes" id="UP000016929">
    <property type="component" value="Unassembled WGS sequence"/>
</dbReference>
<dbReference type="HOGENOM" id="CLU_000288_34_12_1"/>
<dbReference type="InterPro" id="IPR035994">
    <property type="entry name" value="Nucleoside_phosphorylase_sf"/>
</dbReference>
<dbReference type="SUPFAM" id="SSF53167">
    <property type="entry name" value="Purine and uridine phosphorylases"/>
    <property type="match status" value="1"/>
</dbReference>
<dbReference type="PANTHER" id="PTHR46082:SF11">
    <property type="entry name" value="AAA+ ATPASE DOMAIN-CONTAINING PROTEIN-RELATED"/>
    <property type="match status" value="1"/>
</dbReference>
<feature type="non-terminal residue" evidence="2">
    <location>
        <position position="1"/>
    </location>
</feature>
<evidence type="ECO:0000313" key="2">
    <source>
        <dbReference type="EMBL" id="EMT73690.1"/>
    </source>
</evidence>
<dbReference type="GO" id="GO:0009116">
    <property type="term" value="P:nucleoside metabolic process"/>
    <property type="evidence" value="ECO:0007669"/>
    <property type="project" value="InterPro"/>
</dbReference>
<dbReference type="Gene3D" id="3.40.50.1580">
    <property type="entry name" value="Nucleoside phosphorylase domain"/>
    <property type="match status" value="1"/>
</dbReference>
<organism evidence="2 3">
    <name type="scientific">Fusarium oxysporum f. sp. cubense (strain race 4)</name>
    <name type="common">Panama disease fungus</name>
    <dbReference type="NCBI Taxonomy" id="2502994"/>
    <lineage>
        <taxon>Eukaryota</taxon>
        <taxon>Fungi</taxon>
        <taxon>Dikarya</taxon>
        <taxon>Ascomycota</taxon>
        <taxon>Pezizomycotina</taxon>
        <taxon>Sordariomycetes</taxon>
        <taxon>Hypocreomycetidae</taxon>
        <taxon>Hypocreales</taxon>
        <taxon>Nectriaceae</taxon>
        <taxon>Fusarium</taxon>
        <taxon>Fusarium oxysporum species complex</taxon>
    </lineage>
</organism>
<protein>
    <submittedName>
        <fullName evidence="2">Uncharacterized protein</fullName>
    </submittedName>
</protein>
<accession>N1SBL2</accession>
<keyword evidence="1" id="KW-0812">Transmembrane</keyword>
<dbReference type="InterPro" id="IPR053137">
    <property type="entry name" value="NLR-like"/>
</dbReference>
<dbReference type="EMBL" id="KB726227">
    <property type="protein sequence ID" value="EMT73690.1"/>
    <property type="molecule type" value="Genomic_DNA"/>
</dbReference>
<dbReference type="OrthoDB" id="20872at2759"/>
<keyword evidence="3" id="KW-1185">Reference proteome</keyword>
<dbReference type="AlphaFoldDB" id="N1SBL2"/>
<reference evidence="3" key="1">
    <citation type="submission" date="2012-09" db="EMBL/GenBank/DDBJ databases">
        <title>Genome sequencing and comparative transcriptomics of race 1 and race 4 of banana pathogen: Fusarium oxysporum f. sp. cubense.</title>
        <authorList>
            <person name="Fang X."/>
            <person name="Huang J."/>
        </authorList>
    </citation>
    <scope>NUCLEOTIDE SEQUENCE [LARGE SCALE GENOMIC DNA]</scope>
    <source>
        <strain evidence="3">race 4</strain>
    </source>
</reference>
<gene>
    <name evidence="2" type="ORF">FOC4_g10002182</name>
</gene>
<reference evidence="3" key="2">
    <citation type="journal article" date="2014" name="PLoS ONE">
        <title>Genome and Transcriptome Analysis of the Fungal Pathogen Fusarium oxysporum f. sp. cubense Causing Banana Vascular Wilt Disease.</title>
        <authorList>
            <person name="Guo L."/>
            <person name="Han L."/>
            <person name="Yang L."/>
            <person name="Zeng H."/>
            <person name="Fan D."/>
            <person name="Zhu Y."/>
            <person name="Feng Y."/>
            <person name="Wang G."/>
            <person name="Peng C."/>
            <person name="Jiang X."/>
            <person name="Zhou D."/>
            <person name="Ni P."/>
            <person name="Liang C."/>
            <person name="Liu L."/>
            <person name="Wang J."/>
            <person name="Mao C."/>
            <person name="Fang X."/>
            <person name="Peng M."/>
            <person name="Huang J."/>
        </authorList>
    </citation>
    <scope>NUCLEOTIDE SEQUENCE [LARGE SCALE GENOMIC DNA]</scope>
    <source>
        <strain evidence="3">race 4</strain>
    </source>
</reference>
<keyword evidence="1" id="KW-0472">Membrane</keyword>
<keyword evidence="1" id="KW-1133">Transmembrane helix</keyword>